<protein>
    <recommendedName>
        <fullName evidence="5">DNA-binding protein inhibitor Id-2-related protein</fullName>
    </recommendedName>
</protein>
<evidence type="ECO:0000313" key="3">
    <source>
        <dbReference type="Proteomes" id="UP000182660"/>
    </source>
</evidence>
<evidence type="ECO:0008006" key="5">
    <source>
        <dbReference type="Google" id="ProtNLM"/>
    </source>
</evidence>
<evidence type="ECO:0000313" key="2">
    <source>
        <dbReference type="EMBL" id="SGZ11248.1"/>
    </source>
</evidence>
<dbReference type="EMBL" id="FPLD01000102">
    <property type="protein sequence ID" value="SGZ11248.1"/>
    <property type="molecule type" value="Genomic_DNA"/>
</dbReference>
<dbReference type="Pfam" id="PF18918">
    <property type="entry name" value="DUF5669"/>
    <property type="match status" value="1"/>
</dbReference>
<proteinExistence type="predicted"/>
<dbReference type="InterPro" id="IPR013468">
    <property type="entry name" value="CHP02647"/>
</dbReference>
<keyword evidence="3" id="KW-1185">Reference proteome</keyword>
<reference evidence="1 3" key="1">
    <citation type="submission" date="2016-11" db="EMBL/GenBank/DDBJ databases">
        <authorList>
            <person name="Klemetsen T."/>
        </authorList>
    </citation>
    <scope>NUCLEOTIDE SEQUENCE [LARGE SCALE GENOMIC DNA]</scope>
    <source>
        <strain evidence="1">MT 2528</strain>
    </source>
</reference>
<evidence type="ECO:0000313" key="4">
    <source>
        <dbReference type="Proteomes" id="UP000183794"/>
    </source>
</evidence>
<dbReference type="STRING" id="80854.MVIS_2484"/>
<dbReference type="PATRIC" id="fig|80854.5.peg.2644"/>
<name>A0A090IDR5_9GAMM</name>
<dbReference type="Proteomes" id="UP000182660">
    <property type="component" value="Unassembled WGS sequence"/>
</dbReference>
<dbReference type="RefSeq" id="WP_045110652.1">
    <property type="nucleotide sequence ID" value="NZ_CAWQZC010000034.1"/>
</dbReference>
<dbReference type="NCBIfam" id="TIGR02647">
    <property type="entry name" value="DNA"/>
    <property type="match status" value="1"/>
</dbReference>
<dbReference type="KEGG" id="mvs:MVIS_2484"/>
<evidence type="ECO:0000313" key="1">
    <source>
        <dbReference type="EMBL" id="SGY97698.1"/>
    </source>
</evidence>
<dbReference type="OrthoDB" id="5600572at2"/>
<accession>A0A090IDR5</accession>
<dbReference type="GeneID" id="61297294"/>
<dbReference type="HOGENOM" id="CLU_176279_0_0_6"/>
<dbReference type="Proteomes" id="UP000183794">
    <property type="component" value="Unassembled WGS sequence"/>
</dbReference>
<gene>
    <name evidence="1" type="ORF">MT2528_3469</name>
    <name evidence="2" type="ORF">NVI5450_3664</name>
</gene>
<organism evidence="2 4">
    <name type="scientific">Moritella viscosa</name>
    <dbReference type="NCBI Taxonomy" id="80854"/>
    <lineage>
        <taxon>Bacteria</taxon>
        <taxon>Pseudomonadati</taxon>
        <taxon>Pseudomonadota</taxon>
        <taxon>Gammaproteobacteria</taxon>
        <taxon>Alteromonadales</taxon>
        <taxon>Moritellaceae</taxon>
        <taxon>Moritella</taxon>
    </lineage>
</organism>
<dbReference type="EMBL" id="FPLJ01000077">
    <property type="protein sequence ID" value="SGY97698.1"/>
    <property type="molecule type" value="Genomic_DNA"/>
</dbReference>
<dbReference type="AlphaFoldDB" id="A0A090IDR5"/>
<sequence length="78" mass="8527">MTNNYSDTLFEEMKLLAKFPTKSHLEGIKVHNEAGPSVVSAAKSLFEKGLITRDDGGYLTDSGIEIADHLHRVLAPLS</sequence>
<reference evidence="2 4" key="2">
    <citation type="submission" date="2016-11" db="EMBL/GenBank/DDBJ databases">
        <authorList>
            <person name="Jaros S."/>
            <person name="Januszkiewicz K."/>
            <person name="Wedrychowicz H."/>
        </authorList>
    </citation>
    <scope>NUCLEOTIDE SEQUENCE [LARGE SCALE GENOMIC DNA]</scope>
    <source>
        <strain evidence="2">NVI 5450</strain>
    </source>
</reference>